<keyword evidence="1 7" id="KW-0436">Ligase</keyword>
<protein>
    <recommendedName>
        <fullName evidence="1">tRNA ligase</fullName>
        <ecNumber evidence="1">6.5.1.3</ecNumber>
    </recommendedName>
</protein>
<evidence type="ECO:0000313" key="8">
    <source>
        <dbReference type="Proteomes" id="UP000277580"/>
    </source>
</evidence>
<accession>A0A3N4KSN7</accession>
<feature type="active site" description="N6-AMP-lysine intermediate" evidence="2">
    <location>
        <position position="121"/>
    </location>
</feature>
<dbReference type="PIRSF" id="PIRSF019634">
    <property type="entry name" value="tRNA_lig_yeast"/>
    <property type="match status" value="1"/>
</dbReference>
<feature type="compositionally biased region" description="Low complexity" evidence="3">
    <location>
        <begin position="611"/>
        <end position="635"/>
    </location>
</feature>
<dbReference type="Gene3D" id="3.40.50.300">
    <property type="entry name" value="P-loop containing nucleotide triphosphate hydrolases"/>
    <property type="match status" value="1"/>
</dbReference>
<comment type="similarity">
    <text evidence="1">Belongs to the TRL1 family.</text>
</comment>
<gene>
    <name evidence="7" type="ORF">P167DRAFT_486196</name>
</gene>
<feature type="domain" description="T4 RNA ligase 1-like N-terminal" evidence="6">
    <location>
        <begin position="69"/>
        <end position="304"/>
    </location>
</feature>
<evidence type="ECO:0000256" key="2">
    <source>
        <dbReference type="PIRSR" id="PIRSR019634-50"/>
    </source>
</evidence>
<dbReference type="InterPro" id="IPR015966">
    <property type="entry name" value="tRNA_lig_kin_fungi"/>
</dbReference>
<keyword evidence="8" id="KW-1185">Reference proteome</keyword>
<proteinExistence type="inferred from homology"/>
<feature type="domain" description="tRNA ligase kinase" evidence="5">
    <location>
        <begin position="397"/>
        <end position="561"/>
    </location>
</feature>
<dbReference type="PANTHER" id="PTHR32004">
    <property type="entry name" value="TRNA LIGASE"/>
    <property type="match status" value="1"/>
</dbReference>
<dbReference type="InterPro" id="IPR027417">
    <property type="entry name" value="P-loop_NTPase"/>
</dbReference>
<keyword evidence="1" id="KW-0819">tRNA processing</keyword>
<dbReference type="InterPro" id="IPR019039">
    <property type="entry name" value="T4-Rnl1-like_N"/>
</dbReference>
<dbReference type="InterPro" id="IPR015965">
    <property type="entry name" value="tRNA_lig_PDEase"/>
</dbReference>
<dbReference type="FunCoup" id="A0A3N4KSN7">
    <property type="interactions" value="89"/>
</dbReference>
<name>A0A3N4KSN7_9PEZI</name>
<dbReference type="GO" id="GO:0005524">
    <property type="term" value="F:ATP binding"/>
    <property type="evidence" value="ECO:0007669"/>
    <property type="project" value="UniProtKB-UniRule"/>
</dbReference>
<organism evidence="7 8">
    <name type="scientific">Morchella conica CCBAS932</name>
    <dbReference type="NCBI Taxonomy" id="1392247"/>
    <lineage>
        <taxon>Eukaryota</taxon>
        <taxon>Fungi</taxon>
        <taxon>Dikarya</taxon>
        <taxon>Ascomycota</taxon>
        <taxon>Pezizomycotina</taxon>
        <taxon>Pezizomycetes</taxon>
        <taxon>Pezizales</taxon>
        <taxon>Morchellaceae</taxon>
        <taxon>Morchella</taxon>
    </lineage>
</organism>
<dbReference type="GO" id="GO:0005634">
    <property type="term" value="C:nucleus"/>
    <property type="evidence" value="ECO:0007669"/>
    <property type="project" value="TreeGrafter"/>
</dbReference>
<sequence>MASTTAPYTPQDPVEVTNVINNLRSASKQAKCSYSCKQSTFPITGTNGISVDSWKFRDWDYKRRDLPTYARGLFTYCHPSNNTDEIVIRGYDKFFNIGEVTRTKWEWIEENTKGPYEVTVKENGCIIFISGLPDGNLLVCSKHSTGARDDADLSHAVAGEKWVDKHLASVGKTRKDLAKALRDANATAVAELCDDSFEEHILAYEGDRAGLYLHGINLNLPEFATYPAAEVKAFADNWGFKMIDFFTKQDVGSLKKFLEEAAETGSWDGKDVEGFVIRCKARVGPEHENFPDWFFKYKFDEPYLMYRQWRECTKQMIRGKAPRIRDHEKVTKQYLSFAAEYFKKNPEAQKKYEENHGIISLRNAFLAHQGIKGSDIIRQEAEDKKAERESITSNLCLVPIATIGCGKTTVAVALSKLFGWGHIQNDNIVGRGNRGARFASAISMEFLKKSVVIADRNNHQKRERDQIFNDVTGATPAARYVAIHYVHDRPEMDPRDLKRRIKATTADRVLNRGDNHQTIDAKKLPRRELDGIMQGFLDRFEPLDTQSPPDDQFDSYIDLDPEVESRTNLEIVVKFLKETYPKIIDKLPTSEEYDAAIQSAMKEYSVDRPKQQQQQQAQKNPRQNQWQTQKNQQAPPKKKAKPIDYYCINVPAAQINTIVGNAFAIYSDAGGDDSFYKSLCSKGRIQPTFHVTLVHRANASRDPQVWDAYEKKLAECPERGNMGVAKVTLDKIVWNGRTMAITVSIPDQSIETSNPINHITLGTSSQAVKPKESNDMLQAWKGGEQMHELALPDETVVEGVIKAMGVRY</sequence>
<evidence type="ECO:0000313" key="7">
    <source>
        <dbReference type="EMBL" id="RPB13614.1"/>
    </source>
</evidence>
<evidence type="ECO:0000259" key="4">
    <source>
        <dbReference type="Pfam" id="PF08302"/>
    </source>
</evidence>
<feature type="domain" description="tRNA ligase phosphodiesterase" evidence="4">
    <location>
        <begin position="565"/>
        <end position="803"/>
    </location>
</feature>
<dbReference type="GO" id="GO:0051730">
    <property type="term" value="F:GTP-dependent polyribonucleotide 5'-hydroxyl-kinase activity"/>
    <property type="evidence" value="ECO:0007669"/>
    <property type="project" value="InterPro"/>
</dbReference>
<evidence type="ECO:0000256" key="3">
    <source>
        <dbReference type="SAM" id="MobiDB-lite"/>
    </source>
</evidence>
<dbReference type="Pfam" id="PF08303">
    <property type="entry name" value="tRNA_lig_kinase"/>
    <property type="match status" value="1"/>
</dbReference>
<dbReference type="Proteomes" id="UP000277580">
    <property type="component" value="Unassembled WGS sequence"/>
</dbReference>
<dbReference type="GO" id="GO:0003972">
    <property type="term" value="F:RNA ligase (ATP) activity"/>
    <property type="evidence" value="ECO:0007669"/>
    <property type="project" value="UniProtKB-UniRule"/>
</dbReference>
<dbReference type="EC" id="6.5.1.3" evidence="1"/>
<dbReference type="SUPFAM" id="SSF52540">
    <property type="entry name" value="P-loop containing nucleoside triphosphate hydrolases"/>
    <property type="match status" value="1"/>
</dbReference>
<dbReference type="PANTHER" id="PTHR32004:SF1">
    <property type="entry name" value="TRNA LIGASE"/>
    <property type="match status" value="1"/>
</dbReference>
<dbReference type="OrthoDB" id="276239at2759"/>
<evidence type="ECO:0000256" key="1">
    <source>
        <dbReference type="PIRNR" id="PIRNR019634"/>
    </source>
</evidence>
<evidence type="ECO:0000259" key="6">
    <source>
        <dbReference type="Pfam" id="PF09511"/>
    </source>
</evidence>
<evidence type="ECO:0000259" key="5">
    <source>
        <dbReference type="Pfam" id="PF08303"/>
    </source>
</evidence>
<comment type="catalytic activity">
    <reaction evidence="1">
        <text>ATP + (ribonucleotide)n-3'-hydroxyl + 5'-phospho-(ribonucleotide)m = (ribonucleotide)n+m + AMP + diphosphate.</text>
        <dbReference type="EC" id="6.5.1.3"/>
    </reaction>
</comment>
<dbReference type="AlphaFoldDB" id="A0A3N4KSN7"/>
<dbReference type="EMBL" id="ML119122">
    <property type="protein sequence ID" value="RPB13614.1"/>
    <property type="molecule type" value="Genomic_DNA"/>
</dbReference>
<dbReference type="GO" id="GO:0006388">
    <property type="term" value="P:tRNA splicing, via endonucleolytic cleavage and ligation"/>
    <property type="evidence" value="ECO:0007669"/>
    <property type="project" value="UniProtKB-UniRule"/>
</dbReference>
<reference evidence="7 8" key="1">
    <citation type="journal article" date="2018" name="Nat. Ecol. Evol.">
        <title>Pezizomycetes genomes reveal the molecular basis of ectomycorrhizal truffle lifestyle.</title>
        <authorList>
            <person name="Murat C."/>
            <person name="Payen T."/>
            <person name="Noel B."/>
            <person name="Kuo A."/>
            <person name="Morin E."/>
            <person name="Chen J."/>
            <person name="Kohler A."/>
            <person name="Krizsan K."/>
            <person name="Balestrini R."/>
            <person name="Da Silva C."/>
            <person name="Montanini B."/>
            <person name="Hainaut M."/>
            <person name="Levati E."/>
            <person name="Barry K.W."/>
            <person name="Belfiori B."/>
            <person name="Cichocki N."/>
            <person name="Clum A."/>
            <person name="Dockter R.B."/>
            <person name="Fauchery L."/>
            <person name="Guy J."/>
            <person name="Iotti M."/>
            <person name="Le Tacon F."/>
            <person name="Lindquist E.A."/>
            <person name="Lipzen A."/>
            <person name="Malagnac F."/>
            <person name="Mello A."/>
            <person name="Molinier V."/>
            <person name="Miyauchi S."/>
            <person name="Poulain J."/>
            <person name="Riccioni C."/>
            <person name="Rubini A."/>
            <person name="Sitrit Y."/>
            <person name="Splivallo R."/>
            <person name="Traeger S."/>
            <person name="Wang M."/>
            <person name="Zifcakova L."/>
            <person name="Wipf D."/>
            <person name="Zambonelli A."/>
            <person name="Paolocci F."/>
            <person name="Nowrousian M."/>
            <person name="Ottonello S."/>
            <person name="Baldrian P."/>
            <person name="Spatafora J.W."/>
            <person name="Henrissat B."/>
            <person name="Nagy L.G."/>
            <person name="Aury J.M."/>
            <person name="Wincker P."/>
            <person name="Grigoriev I.V."/>
            <person name="Bonfante P."/>
            <person name="Martin F.M."/>
        </authorList>
    </citation>
    <scope>NUCLEOTIDE SEQUENCE [LARGE SCALE GENOMIC DNA]</scope>
    <source>
        <strain evidence="7 8">CCBAS932</strain>
    </source>
</reference>
<dbReference type="Pfam" id="PF09511">
    <property type="entry name" value="RNA_lig_T4_1"/>
    <property type="match status" value="1"/>
</dbReference>
<dbReference type="InterPro" id="IPR012387">
    <property type="entry name" value="Trl1_fun"/>
</dbReference>
<dbReference type="Pfam" id="PF08302">
    <property type="entry name" value="tRNA_lig_CPD"/>
    <property type="match status" value="1"/>
</dbReference>
<feature type="region of interest" description="Disordered" evidence="3">
    <location>
        <begin position="602"/>
        <end position="638"/>
    </location>
</feature>
<dbReference type="STRING" id="1392247.A0A3N4KSN7"/>
<dbReference type="InParanoid" id="A0A3N4KSN7"/>
<dbReference type="GO" id="GO:0008081">
    <property type="term" value="F:phosphoric diester hydrolase activity"/>
    <property type="evidence" value="ECO:0007669"/>
    <property type="project" value="InterPro"/>
</dbReference>